<dbReference type="Proteomes" id="UP000756132">
    <property type="component" value="Chromosome 9"/>
</dbReference>
<feature type="region of interest" description="Disordered" evidence="1">
    <location>
        <begin position="1"/>
        <end position="40"/>
    </location>
</feature>
<dbReference type="EMBL" id="CP090171">
    <property type="protein sequence ID" value="UJO21647.1"/>
    <property type="molecule type" value="Genomic_DNA"/>
</dbReference>
<evidence type="ECO:0000313" key="2">
    <source>
        <dbReference type="EMBL" id="UJO21647.1"/>
    </source>
</evidence>
<keyword evidence="3" id="KW-1185">Reference proteome</keyword>
<evidence type="ECO:0000313" key="3">
    <source>
        <dbReference type="Proteomes" id="UP000756132"/>
    </source>
</evidence>
<feature type="compositionally biased region" description="Low complexity" evidence="1">
    <location>
        <begin position="28"/>
        <end position="40"/>
    </location>
</feature>
<dbReference type="KEGG" id="ffu:CLAFUR5_09544"/>
<sequence length="276" mass="31348">MTANSKEQPRVIFQDLPAEPASRSTAMSLPNPSLSPSAPSALRLTTAKQSNRRGETYDRKKGAWVLLPPRRTALLHVNKQIHFEATQILLGSNHFSFRNSITLDQCLDVLGQRAQHLRFVYIGGQGYVRKHAKNTFTKLAQSAKFLKKLYIDHYDVCQRSRDYYKLPKSDEVAKRVAKDCKEMLQLLEKSYEEGGVTFNALDIVDYYLQPCCGCPGTARAHNRQMLVATQRELGSCQCACGEAGQQHERMRQELRKWMGKVLEIKVEEGKDARDQS</sequence>
<protein>
    <submittedName>
        <fullName evidence="2">Uncharacterized protein</fullName>
    </submittedName>
</protein>
<dbReference type="GeneID" id="71989422"/>
<proteinExistence type="predicted"/>
<evidence type="ECO:0000256" key="1">
    <source>
        <dbReference type="SAM" id="MobiDB-lite"/>
    </source>
</evidence>
<reference evidence="2" key="2">
    <citation type="journal article" date="2022" name="Microb. Genom.">
        <title>A chromosome-scale genome assembly of the tomato pathogen Cladosporium fulvum reveals a compartmentalized genome architecture and the presence of a dispensable chromosome.</title>
        <authorList>
            <person name="Zaccaron A.Z."/>
            <person name="Chen L.H."/>
            <person name="Samaras A."/>
            <person name="Stergiopoulos I."/>
        </authorList>
    </citation>
    <scope>NUCLEOTIDE SEQUENCE</scope>
    <source>
        <strain evidence="2">Race5_Kim</strain>
    </source>
</reference>
<dbReference type="AlphaFoldDB" id="A0A9Q8PFV5"/>
<organism evidence="2 3">
    <name type="scientific">Passalora fulva</name>
    <name type="common">Tomato leaf mold</name>
    <name type="synonym">Cladosporium fulvum</name>
    <dbReference type="NCBI Taxonomy" id="5499"/>
    <lineage>
        <taxon>Eukaryota</taxon>
        <taxon>Fungi</taxon>
        <taxon>Dikarya</taxon>
        <taxon>Ascomycota</taxon>
        <taxon>Pezizomycotina</taxon>
        <taxon>Dothideomycetes</taxon>
        <taxon>Dothideomycetidae</taxon>
        <taxon>Mycosphaerellales</taxon>
        <taxon>Mycosphaerellaceae</taxon>
        <taxon>Fulvia</taxon>
    </lineage>
</organism>
<gene>
    <name evidence="2" type="ORF">CLAFUR5_09544</name>
</gene>
<name>A0A9Q8PFV5_PASFU</name>
<accession>A0A9Q8PFV5</accession>
<reference evidence="2" key="1">
    <citation type="submission" date="2021-12" db="EMBL/GenBank/DDBJ databases">
        <authorList>
            <person name="Zaccaron A."/>
            <person name="Stergiopoulos I."/>
        </authorList>
    </citation>
    <scope>NUCLEOTIDE SEQUENCE</scope>
    <source>
        <strain evidence="2">Race5_Kim</strain>
    </source>
</reference>
<dbReference type="RefSeq" id="XP_047766013.1">
    <property type="nucleotide sequence ID" value="XM_047908692.1"/>
</dbReference>